<organism evidence="2 3">
    <name type="scientific">Amblyomma americanum</name>
    <name type="common">Lone star tick</name>
    <dbReference type="NCBI Taxonomy" id="6943"/>
    <lineage>
        <taxon>Eukaryota</taxon>
        <taxon>Metazoa</taxon>
        <taxon>Ecdysozoa</taxon>
        <taxon>Arthropoda</taxon>
        <taxon>Chelicerata</taxon>
        <taxon>Arachnida</taxon>
        <taxon>Acari</taxon>
        <taxon>Parasitiformes</taxon>
        <taxon>Ixodida</taxon>
        <taxon>Ixodoidea</taxon>
        <taxon>Ixodidae</taxon>
        <taxon>Amblyomminae</taxon>
        <taxon>Amblyomma</taxon>
    </lineage>
</organism>
<proteinExistence type="predicted"/>
<sequence>MKQRLSQRCQPIAALLFAVRSIQTPSCTDMPCRWTAPTQGHSRLLTKPLADITFKKHIVSKTVPAKRKRRLPPANSTADHSDYAGFAKKIAEDAPHLVWNRYSTSKPAPSCNKQGTTLSGLSR</sequence>
<protein>
    <submittedName>
        <fullName evidence="2">Uncharacterized protein</fullName>
    </submittedName>
</protein>
<evidence type="ECO:0000313" key="2">
    <source>
        <dbReference type="EMBL" id="KAK8776918.1"/>
    </source>
</evidence>
<gene>
    <name evidence="2" type="ORF">V5799_029743</name>
</gene>
<evidence type="ECO:0000313" key="3">
    <source>
        <dbReference type="Proteomes" id="UP001321473"/>
    </source>
</evidence>
<reference evidence="2 3" key="1">
    <citation type="journal article" date="2023" name="Arcadia Sci">
        <title>De novo assembly of a long-read Amblyomma americanum tick genome.</title>
        <authorList>
            <person name="Chou S."/>
            <person name="Poskanzer K.E."/>
            <person name="Rollins M."/>
            <person name="Thuy-Boun P.S."/>
        </authorList>
    </citation>
    <scope>NUCLEOTIDE SEQUENCE [LARGE SCALE GENOMIC DNA]</scope>
    <source>
        <strain evidence="2">F_SG_1</strain>
        <tissue evidence="2">Salivary glands</tissue>
    </source>
</reference>
<evidence type="ECO:0000256" key="1">
    <source>
        <dbReference type="SAM" id="MobiDB-lite"/>
    </source>
</evidence>
<name>A0AAQ4EQQ0_AMBAM</name>
<keyword evidence="3" id="KW-1185">Reference proteome</keyword>
<comment type="caution">
    <text evidence="2">The sequence shown here is derived from an EMBL/GenBank/DDBJ whole genome shotgun (WGS) entry which is preliminary data.</text>
</comment>
<dbReference type="AlphaFoldDB" id="A0AAQ4EQQ0"/>
<dbReference type="Proteomes" id="UP001321473">
    <property type="component" value="Unassembled WGS sequence"/>
</dbReference>
<accession>A0AAQ4EQQ0</accession>
<dbReference type="EMBL" id="JARKHS020012422">
    <property type="protein sequence ID" value="KAK8776918.1"/>
    <property type="molecule type" value="Genomic_DNA"/>
</dbReference>
<feature type="region of interest" description="Disordered" evidence="1">
    <location>
        <begin position="102"/>
        <end position="123"/>
    </location>
</feature>